<sequence>MTKLGIQCTQHRTSTNTTRPLFYERQLRSHSPPSSEKPAIVSRRSGILKVHPINATTNIVTSPLSTRSPGRRTRFPPSSSVRSTRSSRATNSDPARPPTTARSRAPTCATSSPRGTACSCNGATSSFQGRQRFDDVPLSVHSAAAGLLPAPSWGTQLGTLERGKSFGSSM</sequence>
<feature type="compositionally biased region" description="Polar residues" evidence="1">
    <location>
        <begin position="108"/>
        <end position="120"/>
    </location>
</feature>
<protein>
    <submittedName>
        <fullName evidence="2">Uncharacterized protein</fullName>
    </submittedName>
</protein>
<feature type="compositionally biased region" description="Low complexity" evidence="1">
    <location>
        <begin position="75"/>
        <end position="88"/>
    </location>
</feature>
<organism evidence="2 3">
    <name type="scientific">Lentinus tigrinus ALCF2SS1-6</name>
    <dbReference type="NCBI Taxonomy" id="1328759"/>
    <lineage>
        <taxon>Eukaryota</taxon>
        <taxon>Fungi</taxon>
        <taxon>Dikarya</taxon>
        <taxon>Basidiomycota</taxon>
        <taxon>Agaricomycotina</taxon>
        <taxon>Agaricomycetes</taxon>
        <taxon>Polyporales</taxon>
        <taxon>Polyporaceae</taxon>
        <taxon>Lentinus</taxon>
    </lineage>
</organism>
<dbReference type="AlphaFoldDB" id="A0A5C2SB33"/>
<feature type="compositionally biased region" description="Polar residues" evidence="1">
    <location>
        <begin position="7"/>
        <end position="19"/>
    </location>
</feature>
<keyword evidence="3" id="KW-1185">Reference proteome</keyword>
<evidence type="ECO:0000256" key="1">
    <source>
        <dbReference type="SAM" id="MobiDB-lite"/>
    </source>
</evidence>
<name>A0A5C2SB33_9APHY</name>
<proteinExistence type="predicted"/>
<feature type="region of interest" description="Disordered" evidence="1">
    <location>
        <begin position="1"/>
        <end position="20"/>
    </location>
</feature>
<accession>A0A5C2SB33</accession>
<reference evidence="2" key="1">
    <citation type="journal article" date="2018" name="Genome Biol. Evol.">
        <title>Genomics and development of Lentinus tigrinus, a white-rot wood-decaying mushroom with dimorphic fruiting bodies.</title>
        <authorList>
            <person name="Wu B."/>
            <person name="Xu Z."/>
            <person name="Knudson A."/>
            <person name="Carlson A."/>
            <person name="Chen N."/>
            <person name="Kovaka S."/>
            <person name="LaButti K."/>
            <person name="Lipzen A."/>
            <person name="Pennachio C."/>
            <person name="Riley R."/>
            <person name="Schakwitz W."/>
            <person name="Umezawa K."/>
            <person name="Ohm R.A."/>
            <person name="Grigoriev I.V."/>
            <person name="Nagy L.G."/>
            <person name="Gibbons J."/>
            <person name="Hibbett D."/>
        </authorList>
    </citation>
    <scope>NUCLEOTIDE SEQUENCE [LARGE SCALE GENOMIC DNA]</scope>
    <source>
        <strain evidence="2">ALCF2SS1-6</strain>
    </source>
</reference>
<dbReference type="EMBL" id="ML122265">
    <property type="protein sequence ID" value="RPD60477.1"/>
    <property type="molecule type" value="Genomic_DNA"/>
</dbReference>
<feature type="region of interest" description="Disordered" evidence="1">
    <location>
        <begin position="60"/>
        <end position="120"/>
    </location>
</feature>
<evidence type="ECO:0000313" key="3">
    <source>
        <dbReference type="Proteomes" id="UP000313359"/>
    </source>
</evidence>
<evidence type="ECO:0000313" key="2">
    <source>
        <dbReference type="EMBL" id="RPD60477.1"/>
    </source>
</evidence>
<dbReference type="Proteomes" id="UP000313359">
    <property type="component" value="Unassembled WGS sequence"/>
</dbReference>
<gene>
    <name evidence="2" type="ORF">L227DRAFT_88242</name>
</gene>